<dbReference type="EMBL" id="BMAV01027893">
    <property type="protein sequence ID" value="GFS63262.1"/>
    <property type="molecule type" value="Genomic_DNA"/>
</dbReference>
<proteinExistence type="predicted"/>
<evidence type="ECO:0000313" key="1">
    <source>
        <dbReference type="EMBL" id="GFS63262.1"/>
    </source>
</evidence>
<dbReference type="Proteomes" id="UP000886998">
    <property type="component" value="Unassembled WGS sequence"/>
</dbReference>
<accession>A0A8X6MJ91</accession>
<evidence type="ECO:0000313" key="2">
    <source>
        <dbReference type="Proteomes" id="UP000886998"/>
    </source>
</evidence>
<protein>
    <submittedName>
        <fullName evidence="1">Uncharacterized protein</fullName>
    </submittedName>
</protein>
<keyword evidence="2" id="KW-1185">Reference proteome</keyword>
<dbReference type="AlphaFoldDB" id="A0A8X6MJ91"/>
<comment type="caution">
    <text evidence="1">The sequence shown here is derived from an EMBL/GenBank/DDBJ whole genome shotgun (WGS) entry which is preliminary data.</text>
</comment>
<organism evidence="1 2">
    <name type="scientific">Trichonephila inaurata madagascariensis</name>
    <dbReference type="NCBI Taxonomy" id="2747483"/>
    <lineage>
        <taxon>Eukaryota</taxon>
        <taxon>Metazoa</taxon>
        <taxon>Ecdysozoa</taxon>
        <taxon>Arthropoda</taxon>
        <taxon>Chelicerata</taxon>
        <taxon>Arachnida</taxon>
        <taxon>Araneae</taxon>
        <taxon>Araneomorphae</taxon>
        <taxon>Entelegynae</taxon>
        <taxon>Araneoidea</taxon>
        <taxon>Nephilidae</taxon>
        <taxon>Trichonephila</taxon>
        <taxon>Trichonephila inaurata</taxon>
    </lineage>
</organism>
<reference evidence="1" key="1">
    <citation type="submission" date="2020-08" db="EMBL/GenBank/DDBJ databases">
        <title>Multicomponent nature underlies the extraordinary mechanical properties of spider dragline silk.</title>
        <authorList>
            <person name="Kono N."/>
            <person name="Nakamura H."/>
            <person name="Mori M."/>
            <person name="Yoshida Y."/>
            <person name="Ohtoshi R."/>
            <person name="Malay A.D."/>
            <person name="Moran D.A.P."/>
            <person name="Tomita M."/>
            <person name="Numata K."/>
            <person name="Arakawa K."/>
        </authorList>
    </citation>
    <scope>NUCLEOTIDE SEQUENCE</scope>
</reference>
<name>A0A8X6MJ91_9ARAC</name>
<sequence length="162" mass="18237">MLKSTNQDVKRVVHDQILFEAPLYQLQHTGQAPLPRIVSGLCLIYCPVVRSSTGGIFSIAYQFWKRLRCRRYLPNSRNNVRGNGQLKMLIRFPIIAPRLLSLLPLTFTDTSSGCSYVELGKTASFYEIQFFTSSLPTIVSVCRSQSAGRSYVNESENNPEVG</sequence>
<gene>
    <name evidence="1" type="ORF">TNIN_479441</name>
</gene>